<feature type="region of interest" description="Disordered" evidence="1">
    <location>
        <begin position="138"/>
        <end position="175"/>
    </location>
</feature>
<gene>
    <name evidence="2" type="ORF">GCM10010191_56330</name>
</gene>
<protein>
    <submittedName>
        <fullName evidence="2">Uncharacterized protein</fullName>
    </submittedName>
</protein>
<dbReference type="EMBL" id="BAAARW010000020">
    <property type="protein sequence ID" value="GAA2434581.1"/>
    <property type="molecule type" value="Genomic_DNA"/>
</dbReference>
<organism evidence="2 3">
    <name type="scientific">Actinomadura vinacea</name>
    <dbReference type="NCBI Taxonomy" id="115336"/>
    <lineage>
        <taxon>Bacteria</taxon>
        <taxon>Bacillati</taxon>
        <taxon>Actinomycetota</taxon>
        <taxon>Actinomycetes</taxon>
        <taxon>Streptosporangiales</taxon>
        <taxon>Thermomonosporaceae</taxon>
        <taxon>Actinomadura</taxon>
    </lineage>
</organism>
<comment type="caution">
    <text evidence="2">The sequence shown here is derived from an EMBL/GenBank/DDBJ whole genome shotgun (WGS) entry which is preliminary data.</text>
</comment>
<evidence type="ECO:0000313" key="2">
    <source>
        <dbReference type="EMBL" id="GAA2434581.1"/>
    </source>
</evidence>
<reference evidence="2 3" key="1">
    <citation type="journal article" date="2019" name="Int. J. Syst. Evol. Microbiol.">
        <title>The Global Catalogue of Microorganisms (GCM) 10K type strain sequencing project: providing services to taxonomists for standard genome sequencing and annotation.</title>
        <authorList>
            <consortium name="The Broad Institute Genomics Platform"/>
            <consortium name="The Broad Institute Genome Sequencing Center for Infectious Disease"/>
            <person name="Wu L."/>
            <person name="Ma J."/>
        </authorList>
    </citation>
    <scope>NUCLEOTIDE SEQUENCE [LARGE SCALE GENOMIC DNA]</scope>
    <source>
        <strain evidence="2 3">JCM 3325</strain>
    </source>
</reference>
<dbReference type="RefSeq" id="WP_344592905.1">
    <property type="nucleotide sequence ID" value="NZ_BAAARW010000020.1"/>
</dbReference>
<name>A0ABN3JPZ4_9ACTN</name>
<proteinExistence type="predicted"/>
<feature type="compositionally biased region" description="Polar residues" evidence="1">
    <location>
        <begin position="138"/>
        <end position="152"/>
    </location>
</feature>
<evidence type="ECO:0000313" key="3">
    <source>
        <dbReference type="Proteomes" id="UP001501231"/>
    </source>
</evidence>
<dbReference type="Proteomes" id="UP001501231">
    <property type="component" value="Unassembled WGS sequence"/>
</dbReference>
<keyword evidence="3" id="KW-1185">Reference proteome</keyword>
<feature type="compositionally biased region" description="Basic and acidic residues" evidence="1">
    <location>
        <begin position="154"/>
        <end position="175"/>
    </location>
</feature>
<accession>A0ABN3JPZ4</accession>
<evidence type="ECO:0000256" key="1">
    <source>
        <dbReference type="SAM" id="MobiDB-lite"/>
    </source>
</evidence>
<sequence length="269" mass="29047">MLTIYDETITVSTMKTAAAKLAPSLNPVPGPGQAAMALLSAIIFQALNHKGENFTETHVAGAYQKLVKRATDRAGEKAAARKEGKEFFRSKNNESVKERLLKAYEELQPRLQELENGDRVIIFRGTDPLQTLAIMQNQTFGGTPPASNQTGAPESKDAARQSGFGEKDTTGGRIEEWSLAPQTGFATGGFMLIALVHPSKVNLPDKGKSRTEGERGVVGYTDHSLSEVAIMDDGRDFEGVTPESLEIDALVKRAGRDQSFLIEALRGAA</sequence>